<dbReference type="PANTHER" id="PTHR45913:SF19">
    <property type="entry name" value="LOW QUALITY PROTEIN: ZINC FINGER BED DOMAIN-CONTAINING PROTEIN 5-LIKE"/>
    <property type="match status" value="1"/>
</dbReference>
<gene>
    <name evidence="1" type="ORF">chiPu_0002529</name>
</gene>
<dbReference type="OrthoDB" id="10060419at2759"/>
<comment type="caution">
    <text evidence="1">The sequence shown here is derived from an EMBL/GenBank/DDBJ whole genome shotgun (WGS) entry which is preliminary data.</text>
</comment>
<proteinExistence type="predicted"/>
<dbReference type="PANTHER" id="PTHR45913">
    <property type="entry name" value="EPM2A-INTERACTING PROTEIN 1"/>
    <property type="match status" value="1"/>
</dbReference>
<accession>A0A401S165</accession>
<dbReference type="AlphaFoldDB" id="A0A401S165"/>
<organism evidence="1 2">
    <name type="scientific">Chiloscyllium punctatum</name>
    <name type="common">Brownbanded bambooshark</name>
    <name type="synonym">Hemiscyllium punctatum</name>
    <dbReference type="NCBI Taxonomy" id="137246"/>
    <lineage>
        <taxon>Eukaryota</taxon>
        <taxon>Metazoa</taxon>
        <taxon>Chordata</taxon>
        <taxon>Craniata</taxon>
        <taxon>Vertebrata</taxon>
        <taxon>Chondrichthyes</taxon>
        <taxon>Elasmobranchii</taxon>
        <taxon>Galeomorphii</taxon>
        <taxon>Galeoidea</taxon>
        <taxon>Orectolobiformes</taxon>
        <taxon>Hemiscylliidae</taxon>
        <taxon>Chiloscyllium</taxon>
    </lineage>
</organism>
<protein>
    <recommendedName>
        <fullName evidence="3">HAT C-terminal dimerisation domain-containing protein</fullName>
    </recommendedName>
</protein>
<dbReference type="Proteomes" id="UP000287033">
    <property type="component" value="Unassembled WGS sequence"/>
</dbReference>
<name>A0A401S165_CHIPU</name>
<evidence type="ECO:0000313" key="2">
    <source>
        <dbReference type="Proteomes" id="UP000287033"/>
    </source>
</evidence>
<dbReference type="STRING" id="137246.A0A401S165"/>
<keyword evidence="2" id="KW-1185">Reference proteome</keyword>
<sequence length="213" mass="25079">MHSISAIRRSCRYKEIMSFIKARNAVTSFIVKLDLFRRNIRRREFNQFLSLNNIAEDVTDDQLLIYSADIRALQDDMKIRFADHIEMEIPTWLTDPFISCAEEVDIRLQEEMTELQNDIAMRIRFSQMGEPLFWIQGATRCCFRLLSEEAKRFALPFPTSYLVEKGFSAIARVQDKTRNRMDVVQRGDLRLLLTKIEPDVYDLARQHEPQGSH</sequence>
<reference evidence="1 2" key="1">
    <citation type="journal article" date="2018" name="Nat. Ecol. Evol.">
        <title>Shark genomes provide insights into elasmobranch evolution and the origin of vertebrates.</title>
        <authorList>
            <person name="Hara Y"/>
            <person name="Yamaguchi K"/>
            <person name="Onimaru K"/>
            <person name="Kadota M"/>
            <person name="Koyanagi M"/>
            <person name="Keeley SD"/>
            <person name="Tatsumi K"/>
            <person name="Tanaka K"/>
            <person name="Motone F"/>
            <person name="Kageyama Y"/>
            <person name="Nozu R"/>
            <person name="Adachi N"/>
            <person name="Nishimura O"/>
            <person name="Nakagawa R"/>
            <person name="Tanegashima C"/>
            <person name="Kiyatake I"/>
            <person name="Matsumoto R"/>
            <person name="Murakumo K"/>
            <person name="Nishida K"/>
            <person name="Terakita A"/>
            <person name="Kuratani S"/>
            <person name="Sato K"/>
            <person name="Hyodo S Kuraku.S."/>
        </authorList>
    </citation>
    <scope>NUCLEOTIDE SEQUENCE [LARGE SCALE GENOMIC DNA]</scope>
</reference>
<evidence type="ECO:0000313" key="1">
    <source>
        <dbReference type="EMBL" id="GCC24129.1"/>
    </source>
</evidence>
<evidence type="ECO:0008006" key="3">
    <source>
        <dbReference type="Google" id="ProtNLM"/>
    </source>
</evidence>
<dbReference type="OMA" id="NDIAMRI"/>
<dbReference type="EMBL" id="BEZZ01000048">
    <property type="protein sequence ID" value="GCC24129.1"/>
    <property type="molecule type" value="Genomic_DNA"/>
</dbReference>